<dbReference type="AlphaFoldDB" id="A0AAV9NTF8"/>
<gene>
    <name evidence="4" type="ORF">LTR77_011061</name>
</gene>
<dbReference type="Proteomes" id="UP001337655">
    <property type="component" value="Unassembled WGS sequence"/>
</dbReference>
<evidence type="ECO:0000259" key="3">
    <source>
        <dbReference type="Pfam" id="PF05368"/>
    </source>
</evidence>
<dbReference type="Gene3D" id="3.40.50.720">
    <property type="entry name" value="NAD(P)-binding Rossmann-like Domain"/>
    <property type="match status" value="1"/>
</dbReference>
<protein>
    <recommendedName>
        <fullName evidence="3">NmrA-like domain-containing protein</fullName>
    </recommendedName>
</protein>
<dbReference type="PANTHER" id="PTHR47706">
    <property type="entry name" value="NMRA-LIKE FAMILY PROTEIN"/>
    <property type="match status" value="1"/>
</dbReference>
<reference evidence="4 5" key="1">
    <citation type="submission" date="2023-08" db="EMBL/GenBank/DDBJ databases">
        <title>Black Yeasts Isolated from many extreme environments.</title>
        <authorList>
            <person name="Coleine C."/>
            <person name="Stajich J.E."/>
            <person name="Selbmann L."/>
        </authorList>
    </citation>
    <scope>NUCLEOTIDE SEQUENCE [LARGE SCALE GENOMIC DNA]</scope>
    <source>
        <strain evidence="4 5">CCFEE 5935</strain>
    </source>
</reference>
<dbReference type="Pfam" id="PF05368">
    <property type="entry name" value="NmrA"/>
    <property type="match status" value="1"/>
</dbReference>
<dbReference type="SUPFAM" id="SSF51735">
    <property type="entry name" value="NAD(P)-binding Rossmann-fold domains"/>
    <property type="match status" value="1"/>
</dbReference>
<keyword evidence="5" id="KW-1185">Reference proteome</keyword>
<evidence type="ECO:0000256" key="1">
    <source>
        <dbReference type="ARBA" id="ARBA00022857"/>
    </source>
</evidence>
<dbReference type="EMBL" id="JAVRRT010000031">
    <property type="protein sequence ID" value="KAK5162900.1"/>
    <property type="molecule type" value="Genomic_DNA"/>
</dbReference>
<name>A0AAV9NTF8_9PEZI</name>
<dbReference type="InterPro" id="IPR036291">
    <property type="entry name" value="NAD(P)-bd_dom_sf"/>
</dbReference>
<proteinExistence type="predicted"/>
<evidence type="ECO:0000256" key="2">
    <source>
        <dbReference type="ARBA" id="ARBA00023002"/>
    </source>
</evidence>
<accession>A0AAV9NTF8</accession>
<comment type="caution">
    <text evidence="4">The sequence shown here is derived from an EMBL/GenBank/DDBJ whole genome shotgun (WGS) entry which is preliminary data.</text>
</comment>
<organism evidence="4 5">
    <name type="scientific">Saxophila tyrrhenica</name>
    <dbReference type="NCBI Taxonomy" id="1690608"/>
    <lineage>
        <taxon>Eukaryota</taxon>
        <taxon>Fungi</taxon>
        <taxon>Dikarya</taxon>
        <taxon>Ascomycota</taxon>
        <taxon>Pezizomycotina</taxon>
        <taxon>Dothideomycetes</taxon>
        <taxon>Dothideomycetidae</taxon>
        <taxon>Mycosphaerellales</taxon>
        <taxon>Extremaceae</taxon>
        <taxon>Saxophila</taxon>
    </lineage>
</organism>
<dbReference type="Gene3D" id="3.90.25.10">
    <property type="entry name" value="UDP-galactose 4-epimerase, domain 1"/>
    <property type="match status" value="1"/>
</dbReference>
<feature type="domain" description="NmrA-like" evidence="3">
    <location>
        <begin position="2"/>
        <end position="119"/>
    </location>
</feature>
<evidence type="ECO:0000313" key="4">
    <source>
        <dbReference type="EMBL" id="KAK5162900.1"/>
    </source>
</evidence>
<sequence>MIKRFFPSEFGTDIEYSEASTHETVHQDKLKVRHYFREHVKRLEHTYIMTGPYGDYYFGWGPVPQEPKIGSFDAKARKAYLLEPADKKIAWTTTKDVGRFVVAALLHPEVSRNKALKGSRSLQAMRI</sequence>
<evidence type="ECO:0000313" key="5">
    <source>
        <dbReference type="Proteomes" id="UP001337655"/>
    </source>
</evidence>
<dbReference type="InterPro" id="IPR051609">
    <property type="entry name" value="NmrA/Isoflavone_reductase-like"/>
</dbReference>
<keyword evidence="1" id="KW-0521">NADP</keyword>
<dbReference type="GO" id="GO:0016491">
    <property type="term" value="F:oxidoreductase activity"/>
    <property type="evidence" value="ECO:0007669"/>
    <property type="project" value="UniProtKB-KW"/>
</dbReference>
<dbReference type="InterPro" id="IPR008030">
    <property type="entry name" value="NmrA-like"/>
</dbReference>
<dbReference type="GeneID" id="89932381"/>
<dbReference type="PANTHER" id="PTHR47706:SF11">
    <property type="entry name" value="ISOFLAVONE REDUCTASE FAMILY PROTEIN (AFU_ORTHOLOGUE AFUA_1G12510)"/>
    <property type="match status" value="1"/>
</dbReference>
<keyword evidence="2" id="KW-0560">Oxidoreductase</keyword>
<dbReference type="RefSeq" id="XP_064653499.1">
    <property type="nucleotide sequence ID" value="XM_064808273.1"/>
</dbReference>